<dbReference type="Proteomes" id="UP000596660">
    <property type="component" value="Unplaced"/>
</dbReference>
<reference evidence="1" key="1">
    <citation type="journal article" date="2017" name="Nature">
        <title>The genome of Chenopodium quinoa.</title>
        <authorList>
            <person name="Jarvis D.E."/>
            <person name="Ho Y.S."/>
            <person name="Lightfoot D.J."/>
            <person name="Schmoeckel S.M."/>
            <person name="Li B."/>
            <person name="Borm T.J.A."/>
            <person name="Ohyanagi H."/>
            <person name="Mineta K."/>
            <person name="Michell C.T."/>
            <person name="Saber N."/>
            <person name="Kharbatia N.M."/>
            <person name="Rupper R.R."/>
            <person name="Sharp A.R."/>
            <person name="Dally N."/>
            <person name="Boughton B.A."/>
            <person name="Woo Y.H."/>
            <person name="Gao G."/>
            <person name="Schijlen E.G.W.M."/>
            <person name="Guo X."/>
            <person name="Momin A.A."/>
            <person name="Negrao S."/>
            <person name="Al-Babili S."/>
            <person name="Gehring C."/>
            <person name="Roessner U."/>
            <person name="Jung C."/>
            <person name="Murphy K."/>
            <person name="Arold S.T."/>
            <person name="Gojobori T."/>
            <person name="van der Linden C.G."/>
            <person name="van Loo E.N."/>
            <person name="Jellen E.N."/>
            <person name="Maughan P.J."/>
            <person name="Tester M."/>
        </authorList>
    </citation>
    <scope>NUCLEOTIDE SEQUENCE [LARGE SCALE GENOMIC DNA]</scope>
    <source>
        <strain evidence="1">cv. PI 614886</strain>
    </source>
</reference>
<keyword evidence="2" id="KW-1185">Reference proteome</keyword>
<proteinExistence type="predicted"/>
<dbReference type="CDD" id="cd09272">
    <property type="entry name" value="RNase_HI_RT_Ty1"/>
    <property type="match status" value="1"/>
</dbReference>
<dbReference type="PANTHER" id="PTHR11439:SF498">
    <property type="entry name" value="DNAK FAMILY PROTEIN"/>
    <property type="match status" value="1"/>
</dbReference>
<organism evidence="1 2">
    <name type="scientific">Chenopodium quinoa</name>
    <name type="common">Quinoa</name>
    <dbReference type="NCBI Taxonomy" id="63459"/>
    <lineage>
        <taxon>Eukaryota</taxon>
        <taxon>Viridiplantae</taxon>
        <taxon>Streptophyta</taxon>
        <taxon>Embryophyta</taxon>
        <taxon>Tracheophyta</taxon>
        <taxon>Spermatophyta</taxon>
        <taxon>Magnoliopsida</taxon>
        <taxon>eudicotyledons</taxon>
        <taxon>Gunneridae</taxon>
        <taxon>Pentapetalae</taxon>
        <taxon>Caryophyllales</taxon>
        <taxon>Chenopodiaceae</taxon>
        <taxon>Chenopodioideae</taxon>
        <taxon>Atripliceae</taxon>
        <taxon>Chenopodium</taxon>
    </lineage>
</organism>
<accession>A0A803NAS2</accession>
<dbReference type="PANTHER" id="PTHR11439">
    <property type="entry name" value="GAG-POL-RELATED RETROTRANSPOSON"/>
    <property type="match status" value="1"/>
</dbReference>
<name>A0A803NAS2_CHEQI</name>
<sequence length="204" mass="23515">MLRVKPLKLSMDTHLKLCANRGDPLPDPTPYQQLLGKLIFLIVTRTDISFTVHILSKYMHSPTIVHMQVAKRLLRYLAASTVLKCDNKATLAIAANRMMHERTKHVEIDCHYVRDMVKAGDIEPQYVSSSSQVADIFTKILSSNNTMDFYSSWESHLHLPLSLRRVRTYEVVYKESLKAEQQCLQVRKFLKGVQWFVVGVQKLL</sequence>
<dbReference type="OMA" id="RMMHERT"/>
<dbReference type="EnsemblPlants" id="AUR62043112-RA">
    <property type="protein sequence ID" value="AUR62043112-RA:cds"/>
    <property type="gene ID" value="AUR62043112"/>
</dbReference>
<evidence type="ECO:0000313" key="2">
    <source>
        <dbReference type="Proteomes" id="UP000596660"/>
    </source>
</evidence>
<reference evidence="1" key="2">
    <citation type="submission" date="2021-03" db="UniProtKB">
        <authorList>
            <consortium name="EnsemblPlants"/>
        </authorList>
    </citation>
    <scope>IDENTIFICATION</scope>
</reference>
<dbReference type="AlphaFoldDB" id="A0A803NAS2"/>
<dbReference type="Gramene" id="AUR62043112-RA">
    <property type="protein sequence ID" value="AUR62043112-RA:cds"/>
    <property type="gene ID" value="AUR62043112"/>
</dbReference>
<evidence type="ECO:0000313" key="1">
    <source>
        <dbReference type="EnsemblPlants" id="AUR62043112-RA:cds"/>
    </source>
</evidence>
<protein>
    <submittedName>
        <fullName evidence="1">Uncharacterized protein</fullName>
    </submittedName>
</protein>